<evidence type="ECO:0000259" key="5">
    <source>
        <dbReference type="Pfam" id="PF08241"/>
    </source>
</evidence>
<dbReference type="Pfam" id="PF08241">
    <property type="entry name" value="Methyltransf_11"/>
    <property type="match status" value="1"/>
</dbReference>
<comment type="similarity">
    <text evidence="1">Belongs to the methyltransferase superfamily.</text>
</comment>
<dbReference type="GO" id="GO:0032259">
    <property type="term" value="P:methylation"/>
    <property type="evidence" value="ECO:0007669"/>
    <property type="project" value="UniProtKB-KW"/>
</dbReference>
<dbReference type="InterPro" id="IPR013216">
    <property type="entry name" value="Methyltransf_11"/>
</dbReference>
<dbReference type="EMBL" id="FXZG01000001">
    <property type="protein sequence ID" value="SMX66443.1"/>
    <property type="molecule type" value="Genomic_DNA"/>
</dbReference>
<keyword evidence="3 6" id="KW-0808">Transferase</keyword>
<accession>A0A2H1HU35</accession>
<sequence>MSLLFDRYLYPSHFLSSTRAPPIGDELELTSIIELFESGWAAVRPRARSAHGRSFGRLADVYDEVRPRYPDAAIDLAGPEWSGLDVCDLGAGTGILSRALLDRGAQVIAVDPDEEALESNPARSSGGSAEDTLLPDDCVDVVTVAQAWHWFDEAAAAVEISRILRPGGRLLILINQLDVRVDWVLRLSRIMHAGDVYRPAYRPNPAGFELVAHELVEFSTPLTVDGTVDLARTRSYWLRSNQTTRARVEANLREYFTLEHPIDGALELPYMCLAYVLKSVA</sequence>
<dbReference type="PANTHER" id="PTHR44942:SF4">
    <property type="entry name" value="METHYLTRANSFERASE TYPE 11 DOMAIN-CONTAINING PROTEIN"/>
    <property type="match status" value="1"/>
</dbReference>
<evidence type="ECO:0000313" key="6">
    <source>
        <dbReference type="EMBL" id="SMX66443.1"/>
    </source>
</evidence>
<dbReference type="PANTHER" id="PTHR44942">
    <property type="entry name" value="METHYLTRANSF_11 DOMAIN-CONTAINING PROTEIN"/>
    <property type="match status" value="1"/>
</dbReference>
<reference evidence="7" key="1">
    <citation type="submission" date="2017-03" db="EMBL/GenBank/DDBJ databases">
        <authorList>
            <person name="Monnet C."/>
        </authorList>
    </citation>
    <scope>NUCLEOTIDE SEQUENCE [LARGE SCALE GENOMIC DNA]</scope>
    <source>
        <strain evidence="7">CNRZ 920</strain>
    </source>
</reference>
<gene>
    <name evidence="6" type="ORF">BAUR920_00242</name>
</gene>
<dbReference type="SUPFAM" id="SSF53335">
    <property type="entry name" value="S-adenosyl-L-methionine-dependent methyltransferases"/>
    <property type="match status" value="1"/>
</dbReference>
<keyword evidence="2 6" id="KW-0489">Methyltransferase</keyword>
<proteinExistence type="inferred from homology"/>
<organism evidence="6 7">
    <name type="scientific">Brevibacterium aurantiacum</name>
    <dbReference type="NCBI Taxonomy" id="273384"/>
    <lineage>
        <taxon>Bacteria</taxon>
        <taxon>Bacillati</taxon>
        <taxon>Actinomycetota</taxon>
        <taxon>Actinomycetes</taxon>
        <taxon>Micrococcales</taxon>
        <taxon>Brevibacteriaceae</taxon>
        <taxon>Brevibacterium</taxon>
    </lineage>
</organism>
<dbReference type="GO" id="GO:0008757">
    <property type="term" value="F:S-adenosylmethionine-dependent methyltransferase activity"/>
    <property type="evidence" value="ECO:0007669"/>
    <property type="project" value="InterPro"/>
</dbReference>
<feature type="region of interest" description="Disordered" evidence="4">
    <location>
        <begin position="112"/>
        <end position="131"/>
    </location>
</feature>
<dbReference type="Proteomes" id="UP000234289">
    <property type="component" value="Unassembled WGS sequence"/>
</dbReference>
<evidence type="ECO:0000256" key="4">
    <source>
        <dbReference type="SAM" id="MobiDB-lite"/>
    </source>
</evidence>
<dbReference type="Gene3D" id="3.40.50.150">
    <property type="entry name" value="Vaccinia Virus protein VP39"/>
    <property type="match status" value="1"/>
</dbReference>
<protein>
    <submittedName>
        <fullName evidence="6">Methyltransferase domain-containing protein</fullName>
    </submittedName>
</protein>
<dbReference type="CDD" id="cd02440">
    <property type="entry name" value="AdoMet_MTases"/>
    <property type="match status" value="1"/>
</dbReference>
<dbReference type="AlphaFoldDB" id="A0A2H1HU35"/>
<evidence type="ECO:0000256" key="1">
    <source>
        <dbReference type="ARBA" id="ARBA00008361"/>
    </source>
</evidence>
<evidence type="ECO:0000313" key="7">
    <source>
        <dbReference type="Proteomes" id="UP000234289"/>
    </source>
</evidence>
<evidence type="ECO:0000256" key="3">
    <source>
        <dbReference type="ARBA" id="ARBA00022679"/>
    </source>
</evidence>
<dbReference type="InterPro" id="IPR051052">
    <property type="entry name" value="Diverse_substrate_MTase"/>
</dbReference>
<feature type="domain" description="Methyltransferase type 11" evidence="5">
    <location>
        <begin position="88"/>
        <end position="172"/>
    </location>
</feature>
<dbReference type="InterPro" id="IPR029063">
    <property type="entry name" value="SAM-dependent_MTases_sf"/>
</dbReference>
<name>A0A2H1HU35_BREAU</name>
<evidence type="ECO:0000256" key="2">
    <source>
        <dbReference type="ARBA" id="ARBA00022603"/>
    </source>
</evidence>